<name>A0ABM0KAP6_APLCA</name>
<dbReference type="InterPro" id="IPR031626">
    <property type="entry name" value="TRAPPC14"/>
</dbReference>
<feature type="region of interest" description="Disordered" evidence="1">
    <location>
        <begin position="230"/>
        <end position="258"/>
    </location>
</feature>
<evidence type="ECO:0000313" key="3">
    <source>
        <dbReference type="Proteomes" id="UP000694888"/>
    </source>
</evidence>
<organism evidence="3 4">
    <name type="scientific">Aplysia californica</name>
    <name type="common">California sea hare</name>
    <dbReference type="NCBI Taxonomy" id="6500"/>
    <lineage>
        <taxon>Eukaryota</taxon>
        <taxon>Metazoa</taxon>
        <taxon>Spiralia</taxon>
        <taxon>Lophotrochozoa</taxon>
        <taxon>Mollusca</taxon>
        <taxon>Gastropoda</taxon>
        <taxon>Heterobranchia</taxon>
        <taxon>Euthyneura</taxon>
        <taxon>Tectipleura</taxon>
        <taxon>Aplysiida</taxon>
        <taxon>Aplysioidea</taxon>
        <taxon>Aplysiidae</taxon>
        <taxon>Aplysia</taxon>
    </lineage>
</organism>
<feature type="compositionally biased region" description="Polar residues" evidence="1">
    <location>
        <begin position="36"/>
        <end position="52"/>
    </location>
</feature>
<protein>
    <submittedName>
        <fullName evidence="4">Microtubule-associated protein 11 isoform X1</fullName>
    </submittedName>
</protein>
<dbReference type="RefSeq" id="XP_005113015.1">
    <property type="nucleotide sequence ID" value="XM_005112958.3"/>
</dbReference>
<dbReference type="PANTHER" id="PTHR16096:SF8">
    <property type="entry name" value="TRAFFICKING PROTEIN PARTICLE COMPLEX SUBUNIT 14"/>
    <property type="match status" value="1"/>
</dbReference>
<proteinExistence type="predicted"/>
<dbReference type="Pfam" id="PF23652">
    <property type="entry name" value="TRAPP14_C"/>
    <property type="match status" value="1"/>
</dbReference>
<gene>
    <name evidence="4" type="primary">LOC101853054</name>
</gene>
<feature type="region of interest" description="Disordered" evidence="1">
    <location>
        <begin position="646"/>
        <end position="671"/>
    </location>
</feature>
<reference evidence="4" key="1">
    <citation type="submission" date="2025-08" db="UniProtKB">
        <authorList>
            <consortium name="RefSeq"/>
        </authorList>
    </citation>
    <scope>IDENTIFICATION</scope>
</reference>
<dbReference type="InterPro" id="IPR055452">
    <property type="entry name" value="TRAPP14_C"/>
</dbReference>
<dbReference type="GeneID" id="101853054"/>
<keyword evidence="3" id="KW-1185">Reference proteome</keyword>
<feature type="region of interest" description="Disordered" evidence="1">
    <location>
        <begin position="550"/>
        <end position="581"/>
    </location>
</feature>
<sequence>MAAQVQSAEGSDCRDSNAKSFIDDIGVLSLEGFGSQGSQTSSRNPQDGISSSLPLSSVYLGETVRYEIVVSKHPSVRESSSWKKLISTISSQAVIVPLLSKQGTDSTVISERVERKSETCGPVKESGTASRVGTKNSSVDNPNPTNNGLLCSVLATFVGSTGSVSSSEEKDSSMSRPYFRDDDTFVVPMSSSLQDAPPECCRIRLSVTVWLYTVSVSTSPTSPEVAMEIGSTPLGSDSTTAATVPCPTTNGHRSASGQDPVMERANLADGQPCGSLSLESPVRVSSSFRSVQEKTVSCLLRIQGPPELTCRHTAAGLKHLLLLSVSNSTSGQMVIKSLQILSSSTPVHDVSVTTDDGSSVKWEHCHQLISLESPKHRQAFPAILQPGESFCLIYRLHLSSIPSESELSLRANIKWTHAGATSELTTLYRLPRIKIRCPPFIVTVKCDERVEIHKTFYVTYCISNQLHDFMSMRLYFNMDNMYRNLIEQGASGEEFEKVVHLKDSVVCHDPDIAISSCPRGSSVPIQVGFQIHQPGLYELSELMKVNLRYSLPEKPSPPAPPDSRESRTPSTDTSLSLQSPDDHLLASEELWRGRSGSTASLATPVLLQTAEERRRSFASKSYSFGDLGPTVSADSDEVAAHNKNKLIQRSPTVPPPRPQPPRMLSQTERELVRPSNFLKQPFYVYVQDPSTL</sequence>
<feature type="region of interest" description="Disordered" evidence="1">
    <location>
        <begin position="33"/>
        <end position="52"/>
    </location>
</feature>
<feature type="compositionally biased region" description="Polar residues" evidence="1">
    <location>
        <begin position="127"/>
        <end position="145"/>
    </location>
</feature>
<feature type="domain" description="TRAPP14 C-terminal" evidence="2">
    <location>
        <begin position="440"/>
        <end position="570"/>
    </location>
</feature>
<evidence type="ECO:0000259" key="2">
    <source>
        <dbReference type="Pfam" id="PF23652"/>
    </source>
</evidence>
<feature type="compositionally biased region" description="Polar residues" evidence="1">
    <location>
        <begin position="568"/>
        <end position="579"/>
    </location>
</feature>
<evidence type="ECO:0000256" key="1">
    <source>
        <dbReference type="SAM" id="MobiDB-lite"/>
    </source>
</evidence>
<dbReference type="PANTHER" id="PTHR16096">
    <property type="entry name" value="MICROTUBULE-ASSOCIATED PROTEIN 11"/>
    <property type="match status" value="1"/>
</dbReference>
<accession>A0ABM0KAP6</accession>
<feature type="region of interest" description="Disordered" evidence="1">
    <location>
        <begin position="110"/>
        <end position="145"/>
    </location>
</feature>
<evidence type="ECO:0000313" key="4">
    <source>
        <dbReference type="RefSeq" id="XP_005113015.1"/>
    </source>
</evidence>
<dbReference type="Proteomes" id="UP000694888">
    <property type="component" value="Unplaced"/>
</dbReference>
<feature type="compositionally biased region" description="Polar residues" evidence="1">
    <location>
        <begin position="233"/>
        <end position="257"/>
    </location>
</feature>
<feature type="compositionally biased region" description="Pro residues" evidence="1">
    <location>
        <begin position="652"/>
        <end position="661"/>
    </location>
</feature>